<dbReference type="EMBL" id="JAMKFB020000015">
    <property type="protein sequence ID" value="KAL0174830.1"/>
    <property type="molecule type" value="Genomic_DNA"/>
</dbReference>
<comment type="caution">
    <text evidence="2">The sequence shown here is derived from an EMBL/GenBank/DDBJ whole genome shotgun (WGS) entry which is preliminary data.</text>
</comment>
<proteinExistence type="predicted"/>
<sequence>MRRGRSIAIGSFPFRPGDEPRPNSHRLRKRPNNRDSRDSLPLPAAFQRFPAAGIWSQPRNLALALRFDEPCSRRFLR</sequence>
<evidence type="ECO:0000313" key="2">
    <source>
        <dbReference type="EMBL" id="KAL0174830.1"/>
    </source>
</evidence>
<feature type="region of interest" description="Disordered" evidence="1">
    <location>
        <begin position="1"/>
        <end position="41"/>
    </location>
</feature>
<feature type="non-terminal residue" evidence="2">
    <location>
        <position position="77"/>
    </location>
</feature>
<gene>
    <name evidence="2" type="ORF">M9458_030798</name>
</gene>
<keyword evidence="3" id="KW-1185">Reference proteome</keyword>
<name>A0ABD0PM18_CIRMR</name>
<dbReference type="AlphaFoldDB" id="A0ABD0PM18"/>
<evidence type="ECO:0000256" key="1">
    <source>
        <dbReference type="SAM" id="MobiDB-lite"/>
    </source>
</evidence>
<reference evidence="2 3" key="1">
    <citation type="submission" date="2024-05" db="EMBL/GenBank/DDBJ databases">
        <title>Genome sequencing and assembly of Indian major carp, Cirrhinus mrigala (Hamilton, 1822).</title>
        <authorList>
            <person name="Mohindra V."/>
            <person name="Chowdhury L.M."/>
            <person name="Lal K."/>
            <person name="Jena J.K."/>
        </authorList>
    </citation>
    <scope>NUCLEOTIDE SEQUENCE [LARGE SCALE GENOMIC DNA]</scope>
    <source>
        <strain evidence="2">CM1030</strain>
        <tissue evidence="2">Blood</tissue>
    </source>
</reference>
<accession>A0ABD0PM18</accession>
<dbReference type="Proteomes" id="UP001529510">
    <property type="component" value="Unassembled WGS sequence"/>
</dbReference>
<evidence type="ECO:0000313" key="3">
    <source>
        <dbReference type="Proteomes" id="UP001529510"/>
    </source>
</evidence>
<organism evidence="2 3">
    <name type="scientific">Cirrhinus mrigala</name>
    <name type="common">Mrigala</name>
    <dbReference type="NCBI Taxonomy" id="683832"/>
    <lineage>
        <taxon>Eukaryota</taxon>
        <taxon>Metazoa</taxon>
        <taxon>Chordata</taxon>
        <taxon>Craniata</taxon>
        <taxon>Vertebrata</taxon>
        <taxon>Euteleostomi</taxon>
        <taxon>Actinopterygii</taxon>
        <taxon>Neopterygii</taxon>
        <taxon>Teleostei</taxon>
        <taxon>Ostariophysi</taxon>
        <taxon>Cypriniformes</taxon>
        <taxon>Cyprinidae</taxon>
        <taxon>Labeoninae</taxon>
        <taxon>Labeonini</taxon>
        <taxon>Cirrhinus</taxon>
    </lineage>
</organism>
<protein>
    <submittedName>
        <fullName evidence="2">Uncharacterized protein</fullName>
    </submittedName>
</protein>